<proteinExistence type="predicted"/>
<reference evidence="1 2" key="1">
    <citation type="journal article" date="2014" name="BMC Genomics">
        <title>Comparative genome sequencing reveals chemotype-specific gene clusters in the toxigenic black mold Stachybotrys.</title>
        <authorList>
            <person name="Semeiks J."/>
            <person name="Borek D."/>
            <person name="Otwinowski Z."/>
            <person name="Grishin N.V."/>
        </authorList>
    </citation>
    <scope>NUCLEOTIDE SEQUENCE [LARGE SCALE GENOMIC DNA]</scope>
    <source>
        <strain evidence="1 2">IBT 40285</strain>
    </source>
</reference>
<dbReference type="AlphaFoldDB" id="A0A084QZE3"/>
<evidence type="ECO:0008006" key="3">
    <source>
        <dbReference type="Google" id="ProtNLM"/>
    </source>
</evidence>
<dbReference type="STRING" id="1283841.A0A084QZE3"/>
<protein>
    <recommendedName>
        <fullName evidence="3">Aflatoxin regulatory protein domain-containing protein</fullName>
    </recommendedName>
</protein>
<organism evidence="1 2">
    <name type="scientific">Stachybotrys chlorohalonatus (strain IBT 40285)</name>
    <dbReference type="NCBI Taxonomy" id="1283841"/>
    <lineage>
        <taxon>Eukaryota</taxon>
        <taxon>Fungi</taxon>
        <taxon>Dikarya</taxon>
        <taxon>Ascomycota</taxon>
        <taxon>Pezizomycotina</taxon>
        <taxon>Sordariomycetes</taxon>
        <taxon>Hypocreomycetidae</taxon>
        <taxon>Hypocreales</taxon>
        <taxon>Stachybotryaceae</taxon>
        <taxon>Stachybotrys</taxon>
    </lineage>
</organism>
<evidence type="ECO:0000313" key="2">
    <source>
        <dbReference type="Proteomes" id="UP000028524"/>
    </source>
</evidence>
<keyword evidence="2" id="KW-1185">Reference proteome</keyword>
<evidence type="ECO:0000313" key="1">
    <source>
        <dbReference type="EMBL" id="KFA69328.1"/>
    </source>
</evidence>
<dbReference type="OrthoDB" id="4356994at2759"/>
<accession>A0A084QZE3</accession>
<gene>
    <name evidence="1" type="ORF">S40285_10710</name>
</gene>
<dbReference type="InParanoid" id="A0A084QZE3"/>
<dbReference type="EMBL" id="KL659540">
    <property type="protein sequence ID" value="KFA69328.1"/>
    <property type="molecule type" value="Genomic_DNA"/>
</dbReference>
<dbReference type="HOGENOM" id="CLU_799181_0_0_1"/>
<sequence>MFGKLVSTSPDRGALEFIENPDPVAAVSRNLQDKVHIACMVCRSRKNAESCLEAGQSSFEERPALHSLPDNMFDDANIDQALLTLWMMDTSTQHGADRESNPSGSGNATPTFDLAVSDSSFSPTSCAVAASPGQFDKMPAMDPSLTLLLDHSSNLEPLHISPTAQDDIAWTINSEELDTIYRAQELTSLDCWDSSPTQSAGSHCLLSSLSFLEKLTSRPLTDEHRIDLLLSDVRVSIETLSKFVACASCATRVEQNLLLAMAARQLSVICATTANRYKAMRLGGLGETNSAQQPTECSGSADCPDISIWTYRPNQREGLHLLASVVSFHTAELQQQIDTIKSRYRNPPIADQAEALMAAEEHVKLAQMTVNSHSP</sequence>
<name>A0A084QZE3_STAC4</name>
<dbReference type="OMA" id="SHENRID"/>
<dbReference type="Proteomes" id="UP000028524">
    <property type="component" value="Unassembled WGS sequence"/>
</dbReference>